<dbReference type="SMART" id="SM00091">
    <property type="entry name" value="PAS"/>
    <property type="match status" value="1"/>
</dbReference>
<feature type="domain" description="Histidine kinase" evidence="8">
    <location>
        <begin position="391"/>
        <end position="628"/>
    </location>
</feature>
<dbReference type="SMART" id="SM00086">
    <property type="entry name" value="PAC"/>
    <property type="match status" value="1"/>
</dbReference>
<proteinExistence type="predicted"/>
<dbReference type="Gene3D" id="3.30.450.20">
    <property type="entry name" value="PAS domain"/>
    <property type="match status" value="1"/>
</dbReference>
<evidence type="ECO:0000259" key="10">
    <source>
        <dbReference type="PROSITE" id="PS50113"/>
    </source>
</evidence>
<keyword evidence="12" id="KW-1185">Reference proteome</keyword>
<keyword evidence="3" id="KW-0597">Phosphoprotein</keyword>
<dbReference type="CDD" id="cd00130">
    <property type="entry name" value="PAS"/>
    <property type="match status" value="1"/>
</dbReference>
<name>A0A8J3IUG4_9CHLR</name>
<dbReference type="EMBL" id="BNJK01000001">
    <property type="protein sequence ID" value="GHO95481.1"/>
    <property type="molecule type" value="Genomic_DNA"/>
</dbReference>
<feature type="domain" description="PAC" evidence="10">
    <location>
        <begin position="108"/>
        <end position="160"/>
    </location>
</feature>
<dbReference type="InterPro" id="IPR001610">
    <property type="entry name" value="PAC"/>
</dbReference>
<dbReference type="InterPro" id="IPR036097">
    <property type="entry name" value="HisK_dim/P_sf"/>
</dbReference>
<dbReference type="InterPro" id="IPR003661">
    <property type="entry name" value="HisK_dim/P_dom"/>
</dbReference>
<reference evidence="11" key="1">
    <citation type="submission" date="2020-10" db="EMBL/GenBank/DDBJ databases">
        <title>Taxonomic study of unclassified bacteria belonging to the class Ktedonobacteria.</title>
        <authorList>
            <person name="Yabe S."/>
            <person name="Wang C.M."/>
            <person name="Zheng Y."/>
            <person name="Sakai Y."/>
            <person name="Cavaletti L."/>
            <person name="Monciardini P."/>
            <person name="Donadio S."/>
        </authorList>
    </citation>
    <scope>NUCLEOTIDE SEQUENCE</scope>
    <source>
        <strain evidence="11">ID150040</strain>
    </source>
</reference>
<dbReference type="Gene3D" id="3.30.450.40">
    <property type="match status" value="1"/>
</dbReference>
<feature type="coiled-coil region" evidence="7">
    <location>
        <begin position="347"/>
        <end position="381"/>
    </location>
</feature>
<keyword evidence="5" id="KW-0418">Kinase</keyword>
<dbReference type="GO" id="GO:0000155">
    <property type="term" value="F:phosphorelay sensor kinase activity"/>
    <property type="evidence" value="ECO:0007669"/>
    <property type="project" value="InterPro"/>
</dbReference>
<sequence length="637" mass="70848">MNKRLEDGGEQPPPTMTDRIENSFTCKIDAVEDAQCPFEVIFEQVATGIAYVALSSQLLRVNRYICNITGYEREELLQRSLLDFVPEEEKNAIRTFFECCIREGATGRTIEKRSLRKDGSLLWVSMTLSLVKKATGEPGYVIAVIQDISERKRAEEERYRLVQHKQEVLHGLLAMAEALVAVDDSERERREPLAEQGYVSTAASEVGQRLAELTGSVLGGVYTMIAVIEPDTNQGHDGEKNERVRPVATFGIDPHYQAFLMDRLQGTRLNDYFSAAQIERLRAGEIVFVASCRPLFEGKESLDGVPCDVLMAPMRINGVLVGVLLLEKGDSGECRPEQVYTQDEMALVRAVARLAALALERERLLQERAEAKANAIVLREANRRMDEFLSIASHELKNPLAAIKGNVQLAERRLHSTIRRSQASSRSGSEEVDRFKGAFEALGIADRQVSRLNRLVGDLLDVSRIQVGKMEMHLAPVDLQTIVHEAVESQRLATPERTIHLKELTLEPLFVLADRDRIEQVIINYLTNAIKYSPEDSTVEVSLGVGDGDALIEVCDEGPGLPGDQLQLIWERFHQVNEGKKHLGSATSGLGLGLYISKTIIEQHHGRYGVRSTPGSGSVFWFSLPLQNNSALVGGEH</sequence>
<evidence type="ECO:0000256" key="2">
    <source>
        <dbReference type="ARBA" id="ARBA00012438"/>
    </source>
</evidence>
<evidence type="ECO:0000256" key="7">
    <source>
        <dbReference type="SAM" id="Coils"/>
    </source>
</evidence>
<comment type="catalytic activity">
    <reaction evidence="1">
        <text>ATP + protein L-histidine = ADP + protein N-phospho-L-histidine.</text>
        <dbReference type="EC" id="2.7.13.3"/>
    </reaction>
</comment>
<dbReference type="Gene3D" id="1.10.287.130">
    <property type="match status" value="1"/>
</dbReference>
<dbReference type="Proteomes" id="UP000597444">
    <property type="component" value="Unassembled WGS sequence"/>
</dbReference>
<dbReference type="Pfam" id="PF02518">
    <property type="entry name" value="HATPase_c"/>
    <property type="match status" value="1"/>
</dbReference>
<dbReference type="InterPro" id="IPR000700">
    <property type="entry name" value="PAS-assoc_C"/>
</dbReference>
<dbReference type="SMART" id="SM00388">
    <property type="entry name" value="HisKA"/>
    <property type="match status" value="1"/>
</dbReference>
<protein>
    <recommendedName>
        <fullName evidence="2">histidine kinase</fullName>
        <ecNumber evidence="2">2.7.13.3</ecNumber>
    </recommendedName>
</protein>
<dbReference type="SUPFAM" id="SSF55785">
    <property type="entry name" value="PYP-like sensor domain (PAS domain)"/>
    <property type="match status" value="1"/>
</dbReference>
<dbReference type="InterPro" id="IPR029016">
    <property type="entry name" value="GAF-like_dom_sf"/>
</dbReference>
<feature type="domain" description="PAS" evidence="9">
    <location>
        <begin position="34"/>
        <end position="104"/>
    </location>
</feature>
<dbReference type="Pfam" id="PF13426">
    <property type="entry name" value="PAS_9"/>
    <property type="match status" value="1"/>
</dbReference>
<dbReference type="SUPFAM" id="SSF47384">
    <property type="entry name" value="Homodimeric domain of signal transducing histidine kinase"/>
    <property type="match status" value="1"/>
</dbReference>
<dbReference type="InterPro" id="IPR036890">
    <property type="entry name" value="HATPase_C_sf"/>
</dbReference>
<evidence type="ECO:0000259" key="8">
    <source>
        <dbReference type="PROSITE" id="PS50109"/>
    </source>
</evidence>
<dbReference type="FunFam" id="3.30.565.10:FF:000006">
    <property type="entry name" value="Sensor histidine kinase WalK"/>
    <property type="match status" value="1"/>
</dbReference>
<evidence type="ECO:0000256" key="6">
    <source>
        <dbReference type="ARBA" id="ARBA00023012"/>
    </source>
</evidence>
<accession>A0A8J3IUG4</accession>
<dbReference type="InterPro" id="IPR004358">
    <property type="entry name" value="Sig_transdc_His_kin-like_C"/>
</dbReference>
<evidence type="ECO:0000256" key="5">
    <source>
        <dbReference type="ARBA" id="ARBA00022777"/>
    </source>
</evidence>
<dbReference type="CDD" id="cd00082">
    <property type="entry name" value="HisKA"/>
    <property type="match status" value="1"/>
</dbReference>
<dbReference type="SUPFAM" id="SSF55874">
    <property type="entry name" value="ATPase domain of HSP90 chaperone/DNA topoisomerase II/histidine kinase"/>
    <property type="match status" value="1"/>
</dbReference>
<dbReference type="AlphaFoldDB" id="A0A8J3IUG4"/>
<dbReference type="PROSITE" id="PS50112">
    <property type="entry name" value="PAS"/>
    <property type="match status" value="1"/>
</dbReference>
<evidence type="ECO:0000256" key="1">
    <source>
        <dbReference type="ARBA" id="ARBA00000085"/>
    </source>
</evidence>
<keyword evidence="7" id="KW-0175">Coiled coil</keyword>
<dbReference type="PRINTS" id="PR00344">
    <property type="entry name" value="BCTRLSENSOR"/>
</dbReference>
<dbReference type="InterPro" id="IPR005467">
    <property type="entry name" value="His_kinase_dom"/>
</dbReference>
<organism evidence="11 12">
    <name type="scientific">Reticulibacter mediterranei</name>
    <dbReference type="NCBI Taxonomy" id="2778369"/>
    <lineage>
        <taxon>Bacteria</taxon>
        <taxon>Bacillati</taxon>
        <taxon>Chloroflexota</taxon>
        <taxon>Ktedonobacteria</taxon>
        <taxon>Ktedonobacterales</taxon>
        <taxon>Reticulibacteraceae</taxon>
        <taxon>Reticulibacter</taxon>
    </lineage>
</organism>
<dbReference type="Gene3D" id="3.30.565.10">
    <property type="entry name" value="Histidine kinase-like ATPase, C-terminal domain"/>
    <property type="match status" value="1"/>
</dbReference>
<gene>
    <name evidence="11" type="ORF">KSF_055290</name>
</gene>
<dbReference type="PANTHER" id="PTHR43547:SF2">
    <property type="entry name" value="HYBRID SIGNAL TRANSDUCTION HISTIDINE KINASE C"/>
    <property type="match status" value="1"/>
</dbReference>
<dbReference type="InterPro" id="IPR003594">
    <property type="entry name" value="HATPase_dom"/>
</dbReference>
<dbReference type="PROSITE" id="PS50113">
    <property type="entry name" value="PAC"/>
    <property type="match status" value="1"/>
</dbReference>
<dbReference type="InterPro" id="IPR000014">
    <property type="entry name" value="PAS"/>
</dbReference>
<dbReference type="InterPro" id="IPR003018">
    <property type="entry name" value="GAF"/>
</dbReference>
<dbReference type="NCBIfam" id="TIGR00229">
    <property type="entry name" value="sensory_box"/>
    <property type="match status" value="1"/>
</dbReference>
<evidence type="ECO:0000313" key="11">
    <source>
        <dbReference type="EMBL" id="GHO95481.1"/>
    </source>
</evidence>
<dbReference type="EC" id="2.7.13.3" evidence="2"/>
<comment type="caution">
    <text evidence="11">The sequence shown here is derived from an EMBL/GenBank/DDBJ whole genome shotgun (WGS) entry which is preliminary data.</text>
</comment>
<dbReference type="PROSITE" id="PS50109">
    <property type="entry name" value="HIS_KIN"/>
    <property type="match status" value="1"/>
</dbReference>
<dbReference type="RefSeq" id="WP_220206156.1">
    <property type="nucleotide sequence ID" value="NZ_BNJK01000001.1"/>
</dbReference>
<dbReference type="PANTHER" id="PTHR43547">
    <property type="entry name" value="TWO-COMPONENT HISTIDINE KINASE"/>
    <property type="match status" value="1"/>
</dbReference>
<dbReference type="SMART" id="SM00387">
    <property type="entry name" value="HATPase_c"/>
    <property type="match status" value="1"/>
</dbReference>
<dbReference type="CDD" id="cd00075">
    <property type="entry name" value="HATPase"/>
    <property type="match status" value="1"/>
</dbReference>
<dbReference type="Pfam" id="PF00512">
    <property type="entry name" value="HisKA"/>
    <property type="match status" value="1"/>
</dbReference>
<evidence type="ECO:0000259" key="9">
    <source>
        <dbReference type="PROSITE" id="PS50112"/>
    </source>
</evidence>
<evidence type="ECO:0000256" key="3">
    <source>
        <dbReference type="ARBA" id="ARBA00022553"/>
    </source>
</evidence>
<dbReference type="Pfam" id="PF01590">
    <property type="entry name" value="GAF"/>
    <property type="match status" value="1"/>
</dbReference>
<keyword evidence="6" id="KW-0902">Two-component regulatory system</keyword>
<evidence type="ECO:0000313" key="12">
    <source>
        <dbReference type="Proteomes" id="UP000597444"/>
    </source>
</evidence>
<evidence type="ECO:0000256" key="4">
    <source>
        <dbReference type="ARBA" id="ARBA00022679"/>
    </source>
</evidence>
<keyword evidence="4" id="KW-0808">Transferase</keyword>
<dbReference type="InterPro" id="IPR035965">
    <property type="entry name" value="PAS-like_dom_sf"/>
</dbReference>
<dbReference type="SUPFAM" id="SSF55781">
    <property type="entry name" value="GAF domain-like"/>
    <property type="match status" value="1"/>
</dbReference>